<feature type="domain" description="CNH" evidence="2">
    <location>
        <begin position="117"/>
        <end position="184"/>
    </location>
</feature>
<dbReference type="RefSeq" id="XP_031850687.1">
    <property type="nucleotide sequence ID" value="XM_031994796.1"/>
</dbReference>
<keyword evidence="4" id="KW-1185">Reference proteome</keyword>
<dbReference type="InterPro" id="IPR052233">
    <property type="entry name" value="Rho-type_GEFs"/>
</dbReference>
<dbReference type="GeneID" id="43578896"/>
<evidence type="ECO:0000313" key="4">
    <source>
        <dbReference type="Proteomes" id="UP000398389"/>
    </source>
</evidence>
<proteinExistence type="predicted"/>
<dbReference type="Pfam" id="PF00780">
    <property type="entry name" value="CNH"/>
    <property type="match status" value="1"/>
</dbReference>
<keyword evidence="1" id="KW-0344">Guanine-nucleotide releasing factor</keyword>
<name>A0A5E8AYE7_9ASCO</name>
<reference evidence="3 4" key="1">
    <citation type="submission" date="2019-09" db="EMBL/GenBank/DDBJ databases">
        <authorList>
            <person name="Brejova B."/>
        </authorList>
    </citation>
    <scope>NUCLEOTIDE SEQUENCE [LARGE SCALE GENOMIC DNA]</scope>
</reference>
<accession>A0A5E8AYE7</accession>
<dbReference type="PANTHER" id="PTHR46572:SF2">
    <property type="entry name" value="RHO1 GDP-GTP EXCHANGE PROTEIN 1-RELATED"/>
    <property type="match status" value="1"/>
</dbReference>
<dbReference type="EMBL" id="CABVLU010000001">
    <property type="protein sequence ID" value="VVT43629.1"/>
    <property type="molecule type" value="Genomic_DNA"/>
</dbReference>
<dbReference type="PANTHER" id="PTHR46572">
    <property type="entry name" value="RHO1 GDP-GTP EXCHANGE PROTEIN 1-RELATED"/>
    <property type="match status" value="1"/>
</dbReference>
<protein>
    <recommendedName>
        <fullName evidence="2">CNH domain-containing protein</fullName>
    </recommendedName>
</protein>
<sequence length="250" mass="28343">METFPGNNGVLSGENFFINLFTPTGITIKKGAGYEEFRCATQYDNGKRSLFVSNIGIYYLDRPVKEFASRYPKKGDPPISLPLKKVIDLENITQVDAVKEYNMLFVLSKSTLYSGPILINYNKFSFYVDDYGRLLSKHGNRGLDLIFYWKSSPNAFSISYPYVFAFGENMLEFGHLETGEIGSSIISNPRWFKSSSEQMMYAFKEFDKVNIFDTFALADFSNVVETFSDAPPRTLAILPDNSQSSLVTLH</sequence>
<dbReference type="GO" id="GO:0005085">
    <property type="term" value="F:guanyl-nucleotide exchange factor activity"/>
    <property type="evidence" value="ECO:0007669"/>
    <property type="project" value="UniProtKB-KW"/>
</dbReference>
<organism evidence="3 4">
    <name type="scientific">Magnusiomyces paraingens</name>
    <dbReference type="NCBI Taxonomy" id="2606893"/>
    <lineage>
        <taxon>Eukaryota</taxon>
        <taxon>Fungi</taxon>
        <taxon>Dikarya</taxon>
        <taxon>Ascomycota</taxon>
        <taxon>Saccharomycotina</taxon>
        <taxon>Dipodascomycetes</taxon>
        <taxon>Dipodascales</taxon>
        <taxon>Dipodascaceae</taxon>
        <taxon>Magnusiomyces</taxon>
    </lineage>
</organism>
<dbReference type="InterPro" id="IPR001180">
    <property type="entry name" value="CNH_dom"/>
</dbReference>
<evidence type="ECO:0000256" key="1">
    <source>
        <dbReference type="ARBA" id="ARBA00022658"/>
    </source>
</evidence>
<evidence type="ECO:0000313" key="3">
    <source>
        <dbReference type="EMBL" id="VVT43629.1"/>
    </source>
</evidence>
<gene>
    <name evidence="3" type="ORF">SAPINGB_P000071</name>
</gene>
<dbReference type="AlphaFoldDB" id="A0A5E8AYE7"/>
<dbReference type="Proteomes" id="UP000398389">
    <property type="component" value="Unassembled WGS sequence"/>
</dbReference>
<evidence type="ECO:0000259" key="2">
    <source>
        <dbReference type="Pfam" id="PF00780"/>
    </source>
</evidence>